<dbReference type="NCBIfam" id="TIGR00116">
    <property type="entry name" value="tsf"/>
    <property type="match status" value="1"/>
</dbReference>
<reference evidence="10" key="2">
    <citation type="submission" date="2011-03" db="EMBL/GenBank/DDBJ databases">
        <title>The complete genome of Desulfobacca acetoxidans DSM 11109.</title>
        <authorList>
            <consortium name="US DOE Joint Genome Institute (JGI-PGF)"/>
            <person name="Lucas S."/>
            <person name="Copeland A."/>
            <person name="Lapidus A."/>
            <person name="Bruce D."/>
            <person name="Goodwin L."/>
            <person name="Pitluck S."/>
            <person name="Peters L."/>
            <person name="Kyrpides N."/>
            <person name="Mavromatis K."/>
            <person name="Ivanova N."/>
            <person name="Ovchinnikova G."/>
            <person name="Teshima H."/>
            <person name="Detter J.C."/>
            <person name="Han C."/>
            <person name="Land M."/>
            <person name="Hauser L."/>
            <person name="Markowitz V."/>
            <person name="Cheng J.-F."/>
            <person name="Hugenholtz P."/>
            <person name="Woyke T."/>
            <person name="Wu D."/>
            <person name="Spring S."/>
            <person name="Schueler E."/>
            <person name="Brambilla E."/>
            <person name="Klenk H.-P."/>
            <person name="Eisen J.A."/>
        </authorList>
    </citation>
    <scope>NUCLEOTIDE SEQUENCE [LARGE SCALE GENOMIC DNA]</scope>
    <source>
        <strain evidence="10">ATCC 700848 / DSM 11109 / ASRB2</strain>
    </source>
</reference>
<dbReference type="Pfam" id="PF00889">
    <property type="entry name" value="EF_TS"/>
    <property type="match status" value="1"/>
</dbReference>
<dbReference type="InterPro" id="IPR036402">
    <property type="entry name" value="EF-Ts_dimer_sf"/>
</dbReference>
<dbReference type="InterPro" id="IPR001816">
    <property type="entry name" value="Transl_elong_EFTs/EF1B"/>
</dbReference>
<comment type="similarity">
    <text evidence="1 5 6">Belongs to the EF-Ts family.</text>
</comment>
<dbReference type="AlphaFoldDB" id="F2NEA2"/>
<comment type="subcellular location">
    <subcellularLocation>
        <location evidence="5 7">Cytoplasm</location>
    </subcellularLocation>
</comment>
<dbReference type="InterPro" id="IPR014039">
    <property type="entry name" value="Transl_elong_EFTs/EF1B_dimer"/>
</dbReference>
<dbReference type="KEGG" id="dao:Desac_2933"/>
<dbReference type="STRING" id="880072.Desac_2933"/>
<reference evidence="9 10" key="1">
    <citation type="journal article" date="2011" name="Stand. Genomic Sci.">
        <title>Complete genome sequence of the acetate-degrading sulfate reducer Desulfobacca acetoxidans type strain (ASRB2).</title>
        <authorList>
            <person name="Goker M."/>
            <person name="Teshima H."/>
            <person name="Lapidus A."/>
            <person name="Nolan M."/>
            <person name="Lucas S."/>
            <person name="Hammon N."/>
            <person name="Deshpande S."/>
            <person name="Cheng J.F."/>
            <person name="Tapia R."/>
            <person name="Han C."/>
            <person name="Goodwin L."/>
            <person name="Pitluck S."/>
            <person name="Huntemann M."/>
            <person name="Liolios K."/>
            <person name="Ivanova N."/>
            <person name="Pagani I."/>
            <person name="Mavromatis K."/>
            <person name="Ovchinikova G."/>
            <person name="Pati A."/>
            <person name="Chen A."/>
            <person name="Palaniappan K."/>
            <person name="Land M."/>
            <person name="Hauser L."/>
            <person name="Brambilla E.M."/>
            <person name="Rohde M."/>
            <person name="Spring S."/>
            <person name="Detter J.C."/>
            <person name="Woyke T."/>
            <person name="Bristow J."/>
            <person name="Eisen J.A."/>
            <person name="Markowitz V."/>
            <person name="Hugenholtz P."/>
            <person name="Kyrpides N.C."/>
            <person name="Klenk H.P."/>
        </authorList>
    </citation>
    <scope>NUCLEOTIDE SEQUENCE [LARGE SCALE GENOMIC DNA]</scope>
    <source>
        <strain evidence="10">ATCC 700848 / DSM 11109 / ASRB2</strain>
    </source>
</reference>
<dbReference type="FunFam" id="1.10.286.20:FF:000001">
    <property type="entry name" value="Elongation factor Ts"/>
    <property type="match status" value="1"/>
</dbReference>
<feature type="domain" description="Translation elongation factor EFTs/EF1B dimerisation" evidence="8">
    <location>
        <begin position="31"/>
        <end position="212"/>
    </location>
</feature>
<evidence type="ECO:0000256" key="1">
    <source>
        <dbReference type="ARBA" id="ARBA00005532"/>
    </source>
</evidence>
<name>F2NEA2_DESAR</name>
<dbReference type="PROSITE" id="PS01127">
    <property type="entry name" value="EF_TS_2"/>
    <property type="match status" value="1"/>
</dbReference>
<comment type="function">
    <text evidence="5 6">Associates with the EF-Tu.GDP complex and induces the exchange of GDP to GTP. It remains bound to the aminoacyl-tRNA.EF-Tu.GTP complex up to the GTP hydrolysis stage on the ribosome.</text>
</comment>
<evidence type="ECO:0000313" key="9">
    <source>
        <dbReference type="EMBL" id="AEB10732.1"/>
    </source>
</evidence>
<dbReference type="PROSITE" id="PS01126">
    <property type="entry name" value="EF_TS_1"/>
    <property type="match status" value="1"/>
</dbReference>
<dbReference type="HOGENOM" id="CLU_047155_1_1_7"/>
<dbReference type="OrthoDB" id="9808348at2"/>
<evidence type="ECO:0000259" key="8">
    <source>
        <dbReference type="Pfam" id="PF00889"/>
    </source>
</evidence>
<dbReference type="HAMAP" id="MF_00050">
    <property type="entry name" value="EF_Ts"/>
    <property type="match status" value="1"/>
</dbReference>
<organism evidence="9 10">
    <name type="scientific">Desulfobacca acetoxidans (strain ATCC 700848 / DSM 11109 / ASRB2)</name>
    <dbReference type="NCBI Taxonomy" id="880072"/>
    <lineage>
        <taxon>Bacteria</taxon>
        <taxon>Pseudomonadati</taxon>
        <taxon>Thermodesulfobacteriota</taxon>
        <taxon>Desulfobaccia</taxon>
        <taxon>Desulfobaccales</taxon>
        <taxon>Desulfobaccaceae</taxon>
        <taxon>Desulfobacca</taxon>
    </lineage>
</organism>
<proteinExistence type="inferred from homology"/>
<evidence type="ECO:0000313" key="10">
    <source>
        <dbReference type="Proteomes" id="UP000000483"/>
    </source>
</evidence>
<sequence length="214" mass="23827">MERPAPGLEVLEEESVLEISAAKVKELRDKTNAGMMDCKKALKETNGDLEKAIVYLREKGLAVARKRADRVASEGVVQAYIHTGGKLGVMLEVNCETDFVAKTPEFNEFAKNLAMQVAAANPLAIGREDLDAEVIAKEKAILLAQARESGKPENILEKMVEGRLNKFYSETCLLEQPYVKNPDIQVQDYLNEMRAKTGENVIIRRFIRYQLGAA</sequence>
<dbReference type="GO" id="GO:0003746">
    <property type="term" value="F:translation elongation factor activity"/>
    <property type="evidence" value="ECO:0007669"/>
    <property type="project" value="UniProtKB-UniRule"/>
</dbReference>
<evidence type="ECO:0000256" key="7">
    <source>
        <dbReference type="RuleBase" id="RU000643"/>
    </source>
</evidence>
<dbReference type="FunFam" id="1.10.8.10:FF:000001">
    <property type="entry name" value="Elongation factor Ts"/>
    <property type="match status" value="1"/>
</dbReference>
<dbReference type="GO" id="GO:0005737">
    <property type="term" value="C:cytoplasm"/>
    <property type="evidence" value="ECO:0007669"/>
    <property type="project" value="UniProtKB-SubCell"/>
</dbReference>
<accession>F2NEA2</accession>
<dbReference type="RefSeq" id="WP_013707841.1">
    <property type="nucleotide sequence ID" value="NC_015388.1"/>
</dbReference>
<evidence type="ECO:0000256" key="5">
    <source>
        <dbReference type="HAMAP-Rule" id="MF_00050"/>
    </source>
</evidence>
<dbReference type="Gene3D" id="1.10.8.10">
    <property type="entry name" value="DNA helicase RuvA subunit, C-terminal domain"/>
    <property type="match status" value="1"/>
</dbReference>
<keyword evidence="10" id="KW-1185">Reference proteome</keyword>
<protein>
    <recommendedName>
        <fullName evidence="2 5">Elongation factor Ts</fullName>
        <shortName evidence="5">EF-Ts</shortName>
    </recommendedName>
</protein>
<evidence type="ECO:0000256" key="4">
    <source>
        <dbReference type="ARBA" id="ARBA00022917"/>
    </source>
</evidence>
<dbReference type="CDD" id="cd14275">
    <property type="entry name" value="UBA_EF-Ts"/>
    <property type="match status" value="1"/>
</dbReference>
<dbReference type="Gene3D" id="1.10.286.20">
    <property type="match status" value="1"/>
</dbReference>
<evidence type="ECO:0000256" key="3">
    <source>
        <dbReference type="ARBA" id="ARBA00022768"/>
    </source>
</evidence>
<evidence type="ECO:0000256" key="6">
    <source>
        <dbReference type="RuleBase" id="RU000642"/>
    </source>
</evidence>
<dbReference type="InterPro" id="IPR018101">
    <property type="entry name" value="Transl_elong_Ts_CS"/>
</dbReference>
<dbReference type="PANTHER" id="PTHR11741:SF0">
    <property type="entry name" value="ELONGATION FACTOR TS, MITOCHONDRIAL"/>
    <property type="match status" value="1"/>
</dbReference>
<keyword evidence="4 5" id="KW-0648">Protein biosynthesis</keyword>
<keyword evidence="5" id="KW-0963">Cytoplasm</keyword>
<dbReference type="eggNOG" id="COG0264">
    <property type="taxonomic scope" value="Bacteria"/>
</dbReference>
<gene>
    <name evidence="5" type="primary">tsf</name>
    <name evidence="9" type="ordered locus">Desac_2933</name>
</gene>
<dbReference type="EMBL" id="CP002629">
    <property type="protein sequence ID" value="AEB10732.1"/>
    <property type="molecule type" value="Genomic_DNA"/>
</dbReference>
<dbReference type="PANTHER" id="PTHR11741">
    <property type="entry name" value="ELONGATION FACTOR TS"/>
    <property type="match status" value="1"/>
</dbReference>
<dbReference type="Proteomes" id="UP000000483">
    <property type="component" value="Chromosome"/>
</dbReference>
<dbReference type="Gene3D" id="3.30.479.20">
    <property type="entry name" value="Elongation factor Ts, dimerisation domain"/>
    <property type="match status" value="1"/>
</dbReference>
<keyword evidence="3 5" id="KW-0251">Elongation factor</keyword>
<dbReference type="InterPro" id="IPR009060">
    <property type="entry name" value="UBA-like_sf"/>
</dbReference>
<evidence type="ECO:0000256" key="2">
    <source>
        <dbReference type="ARBA" id="ARBA00016956"/>
    </source>
</evidence>
<dbReference type="SUPFAM" id="SSF54713">
    <property type="entry name" value="Elongation factor Ts (EF-Ts), dimerisation domain"/>
    <property type="match status" value="1"/>
</dbReference>
<dbReference type="SUPFAM" id="SSF46934">
    <property type="entry name" value="UBA-like"/>
    <property type="match status" value="1"/>
</dbReference>
<feature type="region of interest" description="Involved in Mg(2+) ion dislocation from EF-Tu" evidence="5">
    <location>
        <begin position="97"/>
        <end position="100"/>
    </location>
</feature>